<dbReference type="AlphaFoldDB" id="A0A0L8AJS2"/>
<dbReference type="RefSeq" id="WP_053223909.1">
    <property type="nucleotide sequence ID" value="NZ_JSVA01000012.1"/>
</dbReference>
<gene>
    <name evidence="3" type="ORF">OB69_11640</name>
</gene>
<evidence type="ECO:0000313" key="3">
    <source>
        <dbReference type="EMBL" id="KOF02430.1"/>
    </source>
</evidence>
<dbReference type="PANTHER" id="PTHR35401">
    <property type="entry name" value="COPG FAMILY HELIX-TURN-HELIX PROTEIN-RELATED-RELATED"/>
    <property type="match status" value="1"/>
</dbReference>
<sequence>MSTKELNAKDARFDTRLPKEQKAFFERAARLGGYRNLTDFVVIAVQEKAKEIMLERERIIASQKDSEIFFDAVLNPKAPNEALSQAAKEFKALFD</sequence>
<dbReference type="InterPro" id="IPR010985">
    <property type="entry name" value="Ribbon_hlx_hlx"/>
</dbReference>
<dbReference type="SUPFAM" id="SSF47598">
    <property type="entry name" value="Ribbon-helix-helix"/>
    <property type="match status" value="1"/>
</dbReference>
<dbReference type="PANTHER" id="PTHR35401:SF2">
    <property type="entry name" value="ABC-TYPE TRANSPORT SYSTEM"/>
    <property type="match status" value="1"/>
</dbReference>
<reference evidence="4" key="1">
    <citation type="submission" date="2014-11" db="EMBL/GenBank/DDBJ databases">
        <title>Genome sequencing of Roseivirga sp. D-25.</title>
        <authorList>
            <person name="Selvaratnam C."/>
            <person name="Thevarajoo S."/>
            <person name="Goh K.M."/>
            <person name="Eee R."/>
            <person name="Chan K.-G."/>
            <person name="Chong C.S."/>
        </authorList>
    </citation>
    <scope>NUCLEOTIDE SEQUENCE [LARGE SCALE GENOMIC DNA]</scope>
    <source>
        <strain evidence="4">D-25</strain>
    </source>
</reference>
<dbReference type="EMBL" id="JSVA01000012">
    <property type="protein sequence ID" value="KOF02430.1"/>
    <property type="molecule type" value="Genomic_DNA"/>
</dbReference>
<organism evidence="3 4">
    <name type="scientific">Roseivirga seohaensis subsp. aquiponti</name>
    <dbReference type="NCBI Taxonomy" id="1566026"/>
    <lineage>
        <taxon>Bacteria</taxon>
        <taxon>Pseudomonadati</taxon>
        <taxon>Bacteroidota</taxon>
        <taxon>Cytophagia</taxon>
        <taxon>Cytophagales</taxon>
        <taxon>Roseivirgaceae</taxon>
        <taxon>Roseivirga</taxon>
    </lineage>
</organism>
<keyword evidence="4" id="KW-1185">Reference proteome</keyword>
<dbReference type="Pfam" id="PF08681">
    <property type="entry name" value="TacA1"/>
    <property type="match status" value="1"/>
</dbReference>
<evidence type="ECO:0000313" key="4">
    <source>
        <dbReference type="Proteomes" id="UP000036908"/>
    </source>
</evidence>
<comment type="caution">
    <text evidence="3">The sequence shown here is derived from an EMBL/GenBank/DDBJ whole genome shotgun (WGS) entry which is preliminary data.</text>
</comment>
<dbReference type="GO" id="GO:0006355">
    <property type="term" value="P:regulation of DNA-templated transcription"/>
    <property type="evidence" value="ECO:0007669"/>
    <property type="project" value="InterPro"/>
</dbReference>
<evidence type="ECO:0000256" key="1">
    <source>
        <dbReference type="ARBA" id="ARBA00022649"/>
    </source>
</evidence>
<accession>A0A0L8AJS2</accession>
<dbReference type="PATRIC" id="fig|1566026.4.peg.615"/>
<dbReference type="Gene3D" id="1.20.5.780">
    <property type="entry name" value="Single helix bin"/>
    <property type="match status" value="1"/>
</dbReference>
<protein>
    <recommendedName>
        <fullName evidence="5">DUF1778 domain-containing protein</fullName>
    </recommendedName>
</protein>
<evidence type="ECO:0008006" key="5">
    <source>
        <dbReference type="Google" id="ProtNLM"/>
    </source>
</evidence>
<keyword evidence="1" id="KW-1277">Toxin-antitoxin system</keyword>
<proteinExistence type="inferred from homology"/>
<dbReference type="Proteomes" id="UP000036908">
    <property type="component" value="Unassembled WGS sequence"/>
</dbReference>
<dbReference type="InterPro" id="IPR014795">
    <property type="entry name" value="TacA_1-like"/>
</dbReference>
<evidence type="ECO:0000256" key="2">
    <source>
        <dbReference type="ARBA" id="ARBA00049988"/>
    </source>
</evidence>
<dbReference type="OrthoDB" id="595305at2"/>
<name>A0A0L8AJS2_9BACT</name>
<comment type="similarity">
    <text evidence="2">Belongs to the TacA antitoxin family.</text>
</comment>